<dbReference type="CDD" id="cd01960">
    <property type="entry name" value="nsLTP1"/>
    <property type="match status" value="1"/>
</dbReference>
<comment type="similarity">
    <text evidence="1 4">Belongs to the plant LTP family.</text>
</comment>
<evidence type="ECO:0000259" key="6">
    <source>
        <dbReference type="SMART" id="SM00499"/>
    </source>
</evidence>
<feature type="signal peptide" evidence="5">
    <location>
        <begin position="1"/>
        <end position="27"/>
    </location>
</feature>
<evidence type="ECO:0000256" key="3">
    <source>
        <dbReference type="ARBA" id="ARBA00023121"/>
    </source>
</evidence>
<gene>
    <name evidence="7" type="primary">LTP1</name>
</gene>
<dbReference type="GO" id="GO:0008289">
    <property type="term" value="F:lipid binding"/>
    <property type="evidence" value="ECO:0007669"/>
    <property type="project" value="UniProtKB-KW"/>
</dbReference>
<evidence type="ECO:0000256" key="2">
    <source>
        <dbReference type="ARBA" id="ARBA00022448"/>
    </source>
</evidence>
<dbReference type="Pfam" id="PF00234">
    <property type="entry name" value="Tryp_alpha_amyl"/>
    <property type="match status" value="1"/>
</dbReference>
<proteinExistence type="evidence at transcript level"/>
<dbReference type="GO" id="GO:0006869">
    <property type="term" value="P:lipid transport"/>
    <property type="evidence" value="ECO:0007669"/>
    <property type="project" value="InterPro"/>
</dbReference>
<accession>A0A0K0K6K1</accession>
<dbReference type="PRINTS" id="PR00382">
    <property type="entry name" value="LIPIDTRNSFER"/>
</dbReference>
<evidence type="ECO:0000256" key="1">
    <source>
        <dbReference type="ARBA" id="ARBA00009748"/>
    </source>
</evidence>
<organism evidence="7">
    <name type="scientific">Nicotiana attenuata</name>
    <name type="common">Coyote tobacco</name>
    <dbReference type="NCBI Taxonomy" id="49451"/>
    <lineage>
        <taxon>Eukaryota</taxon>
        <taxon>Viridiplantae</taxon>
        <taxon>Streptophyta</taxon>
        <taxon>Embryophyta</taxon>
        <taxon>Tracheophyta</taxon>
        <taxon>Spermatophyta</taxon>
        <taxon>Magnoliopsida</taxon>
        <taxon>eudicotyledons</taxon>
        <taxon>Gunneridae</taxon>
        <taxon>Pentapetalae</taxon>
        <taxon>asterids</taxon>
        <taxon>lamiids</taxon>
        <taxon>Solanales</taxon>
        <taxon>Solanaceae</taxon>
        <taxon>Nicotianoideae</taxon>
        <taxon>Nicotianeae</taxon>
        <taxon>Nicotiana</taxon>
    </lineage>
</organism>
<keyword evidence="5" id="KW-0732">Signal</keyword>
<dbReference type="InterPro" id="IPR036312">
    <property type="entry name" value="Bifun_inhib/LTP/seed_sf"/>
</dbReference>
<dbReference type="PANTHER" id="PTHR33076">
    <property type="entry name" value="NON-SPECIFIC LIPID-TRANSFER PROTEIN 2-RELATED"/>
    <property type="match status" value="1"/>
</dbReference>
<feature type="chain" id="PRO_5005450788" description="Non-specific lipid-transfer protein" evidence="5">
    <location>
        <begin position="28"/>
        <end position="119"/>
    </location>
</feature>
<dbReference type="AlphaFoldDB" id="A0A0K0K6K1"/>
<keyword evidence="3 4" id="KW-0446">Lipid-binding</keyword>
<dbReference type="SMART" id="SM00499">
    <property type="entry name" value="AAI"/>
    <property type="match status" value="1"/>
</dbReference>
<reference evidence="7" key="1">
    <citation type="submission" date="2012-09" db="EMBL/GenBank/DDBJ databases">
        <authorList>
            <person name="Gruening B.A."/>
            <person name="Erxleben A."/>
            <person name="Flemming S."/>
            <person name="Lucas X."/>
            <person name="Doering K."/>
            <person name="Weitnauer G."/>
            <person name="Bechthold A."/>
            <person name="Guenther S."/>
        </authorList>
    </citation>
    <scope>NUCLEOTIDE SEQUENCE</scope>
</reference>
<dbReference type="InterPro" id="IPR016140">
    <property type="entry name" value="Bifunc_inhib/LTP/seed_store"/>
</dbReference>
<evidence type="ECO:0000256" key="5">
    <source>
        <dbReference type="SAM" id="SignalP"/>
    </source>
</evidence>
<evidence type="ECO:0000313" key="7">
    <source>
        <dbReference type="EMBL" id="AGI92939.1"/>
    </source>
</evidence>
<keyword evidence="2 4" id="KW-0813">Transport</keyword>
<evidence type="ECO:0000256" key="4">
    <source>
        <dbReference type="RuleBase" id="RU000628"/>
    </source>
</evidence>
<sequence>MSRNLPSYTLLALILMGVSLVLGFAKADVQCSDVILKIIPCQNFLMSGELYPSVACCSGAQALDKEAAASQPDRQAICGCLKSAAQAFPINVDKAAQLPSLCKLTTKIPINPTVDCSKI</sequence>
<dbReference type="SUPFAM" id="SSF47699">
    <property type="entry name" value="Bifunctional inhibitor/lipid-transfer protein/seed storage 2S albumin"/>
    <property type="match status" value="1"/>
</dbReference>
<dbReference type="InterPro" id="IPR000528">
    <property type="entry name" value="Plant_nsLTP"/>
</dbReference>
<comment type="function">
    <text evidence="4">Plant non-specific lipid-transfer proteins transfer phospholipids as well as galactolipids across membranes. May play a role in wax or cutin deposition in the cell walls of expanding epidermal cells and certain secretory tissues.</text>
</comment>
<protein>
    <recommendedName>
        <fullName evidence="4">Non-specific lipid-transfer protein</fullName>
    </recommendedName>
</protein>
<name>A0A0K0K6K1_NICAT</name>
<dbReference type="EMBL" id="JX871367">
    <property type="protein sequence ID" value="AGI92939.1"/>
    <property type="molecule type" value="mRNA"/>
</dbReference>
<dbReference type="Gene3D" id="1.10.110.10">
    <property type="entry name" value="Plant lipid-transfer and hydrophobic proteins"/>
    <property type="match status" value="1"/>
</dbReference>
<feature type="domain" description="Bifunctional inhibitor/plant lipid transfer protein/seed storage helical" evidence="6">
    <location>
        <begin position="31"/>
        <end position="116"/>
    </location>
</feature>